<keyword evidence="4" id="KW-1185">Reference proteome</keyword>
<protein>
    <recommendedName>
        <fullName evidence="1">Reverse transcriptase domain-containing protein</fullName>
    </recommendedName>
</protein>
<dbReference type="SUPFAM" id="SSF56672">
    <property type="entry name" value="DNA/RNA polymerases"/>
    <property type="match status" value="1"/>
</dbReference>
<feature type="domain" description="Reverse transcriptase" evidence="1">
    <location>
        <begin position="1"/>
        <end position="67"/>
    </location>
</feature>
<dbReference type="Pfam" id="PF17919">
    <property type="entry name" value="RT_RNaseH_2"/>
    <property type="match status" value="1"/>
</dbReference>
<accession>A0AAE0GIH7</accession>
<dbReference type="PANTHER" id="PTHR33064">
    <property type="entry name" value="POL PROTEIN"/>
    <property type="match status" value="1"/>
</dbReference>
<reference evidence="2" key="2">
    <citation type="submission" date="2023-06" db="EMBL/GenBank/DDBJ databases">
        <title>Long-read-based genome assembly of the green algal bacterivore Cymbomonas tetramitiformis.</title>
        <authorList>
            <person name="Gyaltshen Y."/>
            <person name="Rozenberg A."/>
            <person name="Paasch A."/>
            <person name="Burns J.A."/>
            <person name="Warring S."/>
            <person name="Larson R."/>
            <person name="Maurer-Alcala X."/>
            <person name="Dacks J."/>
            <person name="Kim E."/>
        </authorList>
    </citation>
    <scope>NUCLEOTIDE SEQUENCE</scope>
    <source>
        <strain evidence="2">PLY_AMNH</strain>
    </source>
</reference>
<evidence type="ECO:0000313" key="3">
    <source>
        <dbReference type="EMBL" id="KAK3283098.1"/>
    </source>
</evidence>
<dbReference type="InterPro" id="IPR043128">
    <property type="entry name" value="Rev_trsase/Diguanyl_cyclase"/>
</dbReference>
<dbReference type="Pfam" id="PF00078">
    <property type="entry name" value="RVT_1"/>
    <property type="match status" value="1"/>
</dbReference>
<dbReference type="Proteomes" id="UP001190700">
    <property type="component" value="Unassembled WGS sequence"/>
</dbReference>
<dbReference type="InterPro" id="IPR051320">
    <property type="entry name" value="Viral_Replic_Matur_Polypro"/>
</dbReference>
<dbReference type="InterPro" id="IPR041577">
    <property type="entry name" value="RT_RNaseH_2"/>
</dbReference>
<dbReference type="PROSITE" id="PS50878">
    <property type="entry name" value="RT_POL"/>
    <property type="match status" value="1"/>
</dbReference>
<dbReference type="Gene3D" id="3.10.20.370">
    <property type="match status" value="1"/>
</dbReference>
<evidence type="ECO:0000259" key="1">
    <source>
        <dbReference type="PROSITE" id="PS50878"/>
    </source>
</evidence>
<proteinExistence type="predicted"/>
<comment type="caution">
    <text evidence="2">The sequence shown here is derived from an EMBL/GenBank/DDBJ whole genome shotgun (WGS) entry which is preliminary data.</text>
</comment>
<name>A0AAE0GIH7_9CHLO</name>
<organism evidence="2 4">
    <name type="scientific">Cymbomonas tetramitiformis</name>
    <dbReference type="NCBI Taxonomy" id="36881"/>
    <lineage>
        <taxon>Eukaryota</taxon>
        <taxon>Viridiplantae</taxon>
        <taxon>Chlorophyta</taxon>
        <taxon>Pyramimonadophyceae</taxon>
        <taxon>Pyramimonadales</taxon>
        <taxon>Pyramimonadaceae</taxon>
        <taxon>Cymbomonas</taxon>
    </lineage>
</organism>
<sequence length="246" mass="27685">MQRALGHLPFVRIFIDDVVVFTKGNAIEAHYNHVKQFLDTCQEAGVYLKDSKAQMCKESLRFLGHTLSAKGCQPQQDKVAAIKDWSRLETVMTQVRQFLGLAGYYRRFVHCFPEIAQPLTSLTKTDVPWEWGEQQQWAFEELKTALSSAPVLALPDIKKAADGTAPFLVQTDASGVALGGVLMQDTGEGLKVIAYESRQFSAAEQNYHMGERELCALHHCTTVTWRHYLIFSEFAVCKVITDPWNG</sequence>
<dbReference type="InterPro" id="IPR000477">
    <property type="entry name" value="RT_dom"/>
</dbReference>
<dbReference type="InterPro" id="IPR043502">
    <property type="entry name" value="DNA/RNA_pol_sf"/>
</dbReference>
<dbReference type="FunFam" id="3.30.70.270:FF:000020">
    <property type="entry name" value="Transposon Tf2-6 polyprotein-like Protein"/>
    <property type="match status" value="1"/>
</dbReference>
<reference evidence="2 4" key="1">
    <citation type="journal article" date="2015" name="Genome Biol. Evol.">
        <title>Comparative Genomics of a Bacterivorous Green Alga Reveals Evolutionary Causalities and Consequences of Phago-Mixotrophic Mode of Nutrition.</title>
        <authorList>
            <person name="Burns J.A."/>
            <person name="Paasch A."/>
            <person name="Narechania A."/>
            <person name="Kim E."/>
        </authorList>
    </citation>
    <scope>NUCLEOTIDE SEQUENCE [LARGE SCALE GENOMIC DNA]</scope>
    <source>
        <strain evidence="2">PLY_AMNH</strain>
    </source>
</reference>
<dbReference type="EMBL" id="LGRX02005349">
    <property type="protein sequence ID" value="KAK3278638.1"/>
    <property type="molecule type" value="Genomic_DNA"/>
</dbReference>
<dbReference type="Gene3D" id="3.30.70.270">
    <property type="match status" value="2"/>
</dbReference>
<gene>
    <name evidence="2" type="ORF">CYMTET_13435</name>
    <name evidence="3" type="ORF">CYMTET_9193</name>
</gene>
<dbReference type="EMBL" id="LGRX02003024">
    <property type="protein sequence ID" value="KAK3283098.1"/>
    <property type="molecule type" value="Genomic_DNA"/>
</dbReference>
<dbReference type="FunFam" id="3.10.20.370:FF:000001">
    <property type="entry name" value="Retrovirus-related Pol polyprotein from transposon 17.6-like protein"/>
    <property type="match status" value="1"/>
</dbReference>
<dbReference type="AlphaFoldDB" id="A0AAE0GIH7"/>
<evidence type="ECO:0000313" key="2">
    <source>
        <dbReference type="EMBL" id="KAK3278638.1"/>
    </source>
</evidence>
<dbReference type="PANTHER" id="PTHR33064:SF37">
    <property type="entry name" value="RIBONUCLEASE H"/>
    <property type="match status" value="1"/>
</dbReference>
<evidence type="ECO:0000313" key="4">
    <source>
        <dbReference type="Proteomes" id="UP001190700"/>
    </source>
</evidence>